<protein>
    <submittedName>
        <fullName evidence="2">Uncharacterized protein</fullName>
    </submittedName>
</protein>
<gene>
    <name evidence="2" type="ORF">PSON_ATCC_30995.1.T0580085</name>
</gene>
<name>A0A8S1NQG8_9CILI</name>
<proteinExistence type="predicted"/>
<reference evidence="2" key="1">
    <citation type="submission" date="2021-01" db="EMBL/GenBank/DDBJ databases">
        <authorList>
            <consortium name="Genoscope - CEA"/>
            <person name="William W."/>
        </authorList>
    </citation>
    <scope>NUCLEOTIDE SEQUENCE</scope>
</reference>
<dbReference type="AlphaFoldDB" id="A0A8S1NQG8"/>
<evidence type="ECO:0000256" key="1">
    <source>
        <dbReference type="SAM" id="Phobius"/>
    </source>
</evidence>
<organism evidence="2 3">
    <name type="scientific">Paramecium sonneborni</name>
    <dbReference type="NCBI Taxonomy" id="65129"/>
    <lineage>
        <taxon>Eukaryota</taxon>
        <taxon>Sar</taxon>
        <taxon>Alveolata</taxon>
        <taxon>Ciliophora</taxon>
        <taxon>Intramacronucleata</taxon>
        <taxon>Oligohymenophorea</taxon>
        <taxon>Peniculida</taxon>
        <taxon>Parameciidae</taxon>
        <taxon>Paramecium</taxon>
    </lineage>
</organism>
<keyword evidence="1" id="KW-0812">Transmembrane</keyword>
<evidence type="ECO:0000313" key="2">
    <source>
        <dbReference type="EMBL" id="CAD8091843.1"/>
    </source>
</evidence>
<sequence length="152" mass="18491">MVVGDIHGQIYDFLKFQMQVAILKHRNMNFLEIMSIEDHFQLKLQFYSIHLNLIILEHYTCLEVITNVDNQHHFLISWMNAISMIKNCMNYSWILLIIFYQLALQIVYLQLYMEASLQNQEMQYFYQFYVSDVNLIKEWNLLSYFLGRSKRQ</sequence>
<keyword evidence="3" id="KW-1185">Reference proteome</keyword>
<feature type="transmembrane region" description="Helical" evidence="1">
    <location>
        <begin position="93"/>
        <end position="112"/>
    </location>
</feature>
<keyword evidence="1" id="KW-1133">Transmembrane helix</keyword>
<evidence type="ECO:0000313" key="3">
    <source>
        <dbReference type="Proteomes" id="UP000692954"/>
    </source>
</evidence>
<keyword evidence="1" id="KW-0472">Membrane</keyword>
<dbReference type="Proteomes" id="UP000692954">
    <property type="component" value="Unassembled WGS sequence"/>
</dbReference>
<comment type="caution">
    <text evidence="2">The sequence shown here is derived from an EMBL/GenBank/DDBJ whole genome shotgun (WGS) entry which is preliminary data.</text>
</comment>
<dbReference type="EMBL" id="CAJJDN010000058">
    <property type="protein sequence ID" value="CAD8091843.1"/>
    <property type="molecule type" value="Genomic_DNA"/>
</dbReference>
<accession>A0A8S1NQG8</accession>